<feature type="transmembrane region" description="Helical" evidence="8">
    <location>
        <begin position="70"/>
        <end position="93"/>
    </location>
</feature>
<keyword evidence="2" id="KW-1003">Cell membrane</keyword>
<dbReference type="InterPro" id="IPR040423">
    <property type="entry name" value="PEA_transferase"/>
</dbReference>
<organism evidence="11 12">
    <name type="scientific">Rivibacter subsaxonicus</name>
    <dbReference type="NCBI Taxonomy" id="457575"/>
    <lineage>
        <taxon>Bacteria</taxon>
        <taxon>Pseudomonadati</taxon>
        <taxon>Pseudomonadota</taxon>
        <taxon>Betaproteobacteria</taxon>
        <taxon>Burkholderiales</taxon>
        <taxon>Rivibacter</taxon>
    </lineage>
</organism>
<keyword evidence="5 8" id="KW-0812">Transmembrane</keyword>
<dbReference type="Gene3D" id="3.40.720.10">
    <property type="entry name" value="Alkaline Phosphatase, subunit A"/>
    <property type="match status" value="1"/>
</dbReference>
<evidence type="ECO:0000256" key="6">
    <source>
        <dbReference type="ARBA" id="ARBA00022989"/>
    </source>
</evidence>
<dbReference type="InterPro" id="IPR058130">
    <property type="entry name" value="PEA_transf_C"/>
</dbReference>
<dbReference type="EMBL" id="SHKP01000004">
    <property type="protein sequence ID" value="RZU02526.1"/>
    <property type="molecule type" value="Genomic_DNA"/>
</dbReference>
<sequence>MLSDSTALRAPAAARPLGPVTRRTASLHPPRAWSPTTLALLAAAWLAAVANWPLWRAIAALPEMGGARGLLFGLAMCLIVAALTALPLLLFAWRPLLKPVVAIFLLVAAVAAHFMGSYGVLVDSSMLRNVMQTDVREAGALLSLPLLLNLLLVAGLPIVWLWRQPLRAVAGRRLALSNLAAGAAALGLALALTLLAFQSLSGTMRNHKSLRYLVNPLNSVYALGLLAREAQARPAGPPTPIGLDARALAMPTGARPPLVLLVVGETARADHFSLNGYPRPTNPELARFTDLVSFGRVQSCGTSTAASLPCMFSSLDRSAFLDRAQDSENLLDLLQRAGLAVLWLDNQSGCKGLCDRVPHASTSEPTPGRTSAPAALCRAGECLDEALLYDLDARLAALDPQRRARGTVLVLHQMGSHGPAYGERSPAASKPFQPECRSNVLQDCSNADLVNAFDNSIVYTDLVLGRAIAWLQGHAQSFDAALLYVSDHGESLGENGLYLHGMPYAIAPQAQKQVPMILWTSPAARASLALDGACVEHGRDAALSHDHLFHTVLGLARVRATEYRRELDALAACRGSGG</sequence>
<dbReference type="GO" id="GO:0005886">
    <property type="term" value="C:plasma membrane"/>
    <property type="evidence" value="ECO:0007669"/>
    <property type="project" value="UniProtKB-SubCell"/>
</dbReference>
<evidence type="ECO:0000259" key="9">
    <source>
        <dbReference type="Pfam" id="PF00884"/>
    </source>
</evidence>
<keyword evidence="3" id="KW-0997">Cell inner membrane</keyword>
<keyword evidence="4 11" id="KW-0808">Transferase</keyword>
<comment type="subcellular location">
    <subcellularLocation>
        <location evidence="1">Cell inner membrane</location>
        <topology evidence="1">Multi-pass membrane protein</topology>
    </subcellularLocation>
</comment>
<evidence type="ECO:0000313" key="12">
    <source>
        <dbReference type="Proteomes" id="UP000293671"/>
    </source>
</evidence>
<feature type="transmembrane region" description="Helical" evidence="8">
    <location>
        <begin position="32"/>
        <end position="50"/>
    </location>
</feature>
<dbReference type="PANTHER" id="PTHR30443">
    <property type="entry name" value="INNER MEMBRANE PROTEIN"/>
    <property type="match status" value="1"/>
</dbReference>
<feature type="domain" description="Sulfatase N-terminal" evidence="9">
    <location>
        <begin position="257"/>
        <end position="556"/>
    </location>
</feature>
<dbReference type="GO" id="GO:0016776">
    <property type="term" value="F:phosphotransferase activity, phosphate group as acceptor"/>
    <property type="evidence" value="ECO:0007669"/>
    <property type="project" value="TreeGrafter"/>
</dbReference>
<dbReference type="AlphaFoldDB" id="A0A4V2FUL7"/>
<feature type="transmembrane region" description="Helical" evidence="8">
    <location>
        <begin position="174"/>
        <end position="197"/>
    </location>
</feature>
<dbReference type="RefSeq" id="WP_130430279.1">
    <property type="nucleotide sequence ID" value="NZ_SHKP01000004.1"/>
</dbReference>
<dbReference type="InterPro" id="IPR000917">
    <property type="entry name" value="Sulfatase_N"/>
</dbReference>
<keyword evidence="7 8" id="KW-0472">Membrane</keyword>
<evidence type="ECO:0000256" key="3">
    <source>
        <dbReference type="ARBA" id="ARBA00022519"/>
    </source>
</evidence>
<dbReference type="GO" id="GO:0009244">
    <property type="term" value="P:lipopolysaccharide core region biosynthetic process"/>
    <property type="evidence" value="ECO:0007669"/>
    <property type="project" value="TreeGrafter"/>
</dbReference>
<name>A0A4V2FUL7_9BURK</name>
<reference evidence="11 12" key="1">
    <citation type="submission" date="2019-02" db="EMBL/GenBank/DDBJ databases">
        <title>Genomic Encyclopedia of Type Strains, Phase IV (KMG-IV): sequencing the most valuable type-strain genomes for metagenomic binning, comparative biology and taxonomic classification.</title>
        <authorList>
            <person name="Goeker M."/>
        </authorList>
    </citation>
    <scope>NUCLEOTIDE SEQUENCE [LARGE SCALE GENOMIC DNA]</scope>
    <source>
        <strain evidence="11 12">DSM 19570</strain>
    </source>
</reference>
<evidence type="ECO:0000259" key="10">
    <source>
        <dbReference type="Pfam" id="PF08019"/>
    </source>
</evidence>
<evidence type="ECO:0000256" key="7">
    <source>
        <dbReference type="ARBA" id="ARBA00023136"/>
    </source>
</evidence>
<evidence type="ECO:0000256" key="8">
    <source>
        <dbReference type="SAM" id="Phobius"/>
    </source>
</evidence>
<evidence type="ECO:0000256" key="2">
    <source>
        <dbReference type="ARBA" id="ARBA00022475"/>
    </source>
</evidence>
<dbReference type="InterPro" id="IPR012549">
    <property type="entry name" value="EptA-like_N"/>
</dbReference>
<keyword evidence="12" id="KW-1185">Reference proteome</keyword>
<accession>A0A4V2FUL7</accession>
<dbReference type="NCBIfam" id="NF028537">
    <property type="entry name" value="P_eth_NH2_trans"/>
    <property type="match status" value="1"/>
</dbReference>
<dbReference type="SUPFAM" id="SSF53649">
    <property type="entry name" value="Alkaline phosphatase-like"/>
    <property type="match status" value="1"/>
</dbReference>
<dbReference type="CDD" id="cd16017">
    <property type="entry name" value="LptA"/>
    <property type="match status" value="1"/>
</dbReference>
<evidence type="ECO:0000256" key="1">
    <source>
        <dbReference type="ARBA" id="ARBA00004429"/>
    </source>
</evidence>
<evidence type="ECO:0000256" key="5">
    <source>
        <dbReference type="ARBA" id="ARBA00022692"/>
    </source>
</evidence>
<gene>
    <name evidence="11" type="ORF">EV670_0554</name>
</gene>
<dbReference type="Pfam" id="PF00884">
    <property type="entry name" value="Sulfatase"/>
    <property type="match status" value="1"/>
</dbReference>
<dbReference type="Proteomes" id="UP000293671">
    <property type="component" value="Unassembled WGS sequence"/>
</dbReference>
<feature type="transmembrane region" description="Helical" evidence="8">
    <location>
        <begin position="141"/>
        <end position="162"/>
    </location>
</feature>
<proteinExistence type="predicted"/>
<dbReference type="OrthoDB" id="9786870at2"/>
<keyword evidence="6 8" id="KW-1133">Transmembrane helix</keyword>
<feature type="domain" description="Phosphoethanolamine transferase N-terminal" evidence="10">
    <location>
        <begin position="81"/>
        <end position="227"/>
    </location>
</feature>
<feature type="transmembrane region" description="Helical" evidence="8">
    <location>
        <begin position="100"/>
        <end position="121"/>
    </location>
</feature>
<dbReference type="Pfam" id="PF08019">
    <property type="entry name" value="EptA_B_N"/>
    <property type="match status" value="1"/>
</dbReference>
<dbReference type="PANTHER" id="PTHR30443:SF0">
    <property type="entry name" value="PHOSPHOETHANOLAMINE TRANSFERASE EPTA"/>
    <property type="match status" value="1"/>
</dbReference>
<evidence type="ECO:0000256" key="4">
    <source>
        <dbReference type="ARBA" id="ARBA00022679"/>
    </source>
</evidence>
<evidence type="ECO:0000313" key="11">
    <source>
        <dbReference type="EMBL" id="RZU02526.1"/>
    </source>
</evidence>
<comment type="caution">
    <text evidence="11">The sequence shown here is derived from an EMBL/GenBank/DDBJ whole genome shotgun (WGS) entry which is preliminary data.</text>
</comment>
<dbReference type="InterPro" id="IPR017850">
    <property type="entry name" value="Alkaline_phosphatase_core_sf"/>
</dbReference>
<protein>
    <submittedName>
        <fullName evidence="11">Lipid A ethanolaminephosphotransferase</fullName>
    </submittedName>
</protein>